<feature type="transmembrane region" description="Helical" evidence="9">
    <location>
        <begin position="134"/>
        <end position="154"/>
    </location>
</feature>
<dbReference type="PROSITE" id="PS51846">
    <property type="entry name" value="CNNM"/>
    <property type="match status" value="1"/>
</dbReference>
<keyword evidence="3 8" id="KW-0812">Transmembrane</keyword>
<dbReference type="Proteomes" id="UP000181917">
    <property type="component" value="Unassembled WGS sequence"/>
</dbReference>
<gene>
    <name evidence="12" type="ORF">SAMN04489742_4803</name>
</gene>
<dbReference type="InterPro" id="IPR046342">
    <property type="entry name" value="CBS_dom_sf"/>
</dbReference>
<dbReference type="GO" id="GO:0005886">
    <property type="term" value="C:plasma membrane"/>
    <property type="evidence" value="ECO:0007669"/>
    <property type="project" value="UniProtKB-SubCell"/>
</dbReference>
<dbReference type="STRING" id="37928.SAMN04489742_4803"/>
<dbReference type="InterPro" id="IPR044751">
    <property type="entry name" value="Ion_transp-like_CBS"/>
</dbReference>
<keyword evidence="5 8" id="KW-1133">Transmembrane helix</keyword>
<evidence type="ECO:0000256" key="5">
    <source>
        <dbReference type="ARBA" id="ARBA00022989"/>
    </source>
</evidence>
<evidence type="ECO:0000259" key="11">
    <source>
        <dbReference type="PROSITE" id="PS51846"/>
    </source>
</evidence>
<keyword evidence="2" id="KW-1003">Cell membrane</keyword>
<dbReference type="Pfam" id="PF00571">
    <property type="entry name" value="CBS"/>
    <property type="match status" value="1"/>
</dbReference>
<reference evidence="12 13" key="1">
    <citation type="submission" date="2016-10" db="EMBL/GenBank/DDBJ databases">
        <authorList>
            <person name="de Groot N.N."/>
        </authorList>
    </citation>
    <scope>NUCLEOTIDE SEQUENCE [LARGE SCALE GENOMIC DNA]</scope>
    <source>
        <strain evidence="12 13">DSM 20117</strain>
    </source>
</reference>
<evidence type="ECO:0000256" key="8">
    <source>
        <dbReference type="PROSITE-ProRule" id="PRU01193"/>
    </source>
</evidence>
<feature type="domain" description="CBS" evidence="10">
    <location>
        <begin position="283"/>
        <end position="341"/>
    </location>
</feature>
<dbReference type="PROSITE" id="PS51371">
    <property type="entry name" value="CBS"/>
    <property type="match status" value="1"/>
</dbReference>
<feature type="transmembrane region" description="Helical" evidence="9">
    <location>
        <begin position="50"/>
        <end position="76"/>
    </location>
</feature>
<protein>
    <submittedName>
        <fullName evidence="12">Hemolysin, contains CBS domains</fullName>
    </submittedName>
</protein>
<comment type="subcellular location">
    <subcellularLocation>
        <location evidence="1">Cell membrane</location>
        <topology evidence="1">Multi-pass membrane protein</topology>
    </subcellularLocation>
</comment>
<accession>A0A1H1HZB8</accession>
<dbReference type="Gene3D" id="3.10.580.10">
    <property type="entry name" value="CBS-domain"/>
    <property type="match status" value="1"/>
</dbReference>
<evidence type="ECO:0000256" key="6">
    <source>
        <dbReference type="ARBA" id="ARBA00023136"/>
    </source>
</evidence>
<dbReference type="InterPro" id="IPR002550">
    <property type="entry name" value="CNNM"/>
</dbReference>
<evidence type="ECO:0000256" key="7">
    <source>
        <dbReference type="PROSITE-ProRule" id="PRU00703"/>
    </source>
</evidence>
<feature type="domain" description="CNNM transmembrane" evidence="11">
    <location>
        <begin position="1"/>
        <end position="201"/>
    </location>
</feature>
<dbReference type="AlphaFoldDB" id="A0A1H1HZB8"/>
<evidence type="ECO:0000259" key="10">
    <source>
        <dbReference type="PROSITE" id="PS51371"/>
    </source>
</evidence>
<evidence type="ECO:0000313" key="12">
    <source>
        <dbReference type="EMBL" id="SDR30458.1"/>
    </source>
</evidence>
<dbReference type="KEGG" id="acry:AC20117_22280"/>
<evidence type="ECO:0000256" key="1">
    <source>
        <dbReference type="ARBA" id="ARBA00004651"/>
    </source>
</evidence>
<feature type="transmembrane region" description="Helical" evidence="9">
    <location>
        <begin position="6"/>
        <end position="29"/>
    </location>
</feature>
<evidence type="ECO:0000313" key="13">
    <source>
        <dbReference type="Proteomes" id="UP000181917"/>
    </source>
</evidence>
<evidence type="ECO:0000256" key="3">
    <source>
        <dbReference type="ARBA" id="ARBA00022692"/>
    </source>
</evidence>
<keyword evidence="4" id="KW-0677">Repeat</keyword>
<feature type="transmembrane region" description="Helical" evidence="9">
    <location>
        <begin position="102"/>
        <end position="122"/>
    </location>
</feature>
<keyword evidence="13" id="KW-1185">Reference proteome</keyword>
<name>A0A1H1HZB8_9MICC</name>
<keyword evidence="6 8" id="KW-0472">Membrane</keyword>
<evidence type="ECO:0000256" key="9">
    <source>
        <dbReference type="SAM" id="Phobius"/>
    </source>
</evidence>
<keyword evidence="7" id="KW-0129">CBS domain</keyword>
<dbReference type="CDD" id="cd04590">
    <property type="entry name" value="CBS_pair_CorC_HlyC_assoc"/>
    <property type="match status" value="1"/>
</dbReference>
<dbReference type="SUPFAM" id="SSF54631">
    <property type="entry name" value="CBS-domain pair"/>
    <property type="match status" value="1"/>
</dbReference>
<dbReference type="PANTHER" id="PTHR43099:SF5">
    <property type="entry name" value="HLYC_CORC FAMILY TRANSPORTER"/>
    <property type="match status" value="1"/>
</dbReference>
<sequence>MDATGIILTIVLLVANFFFVGAEFSLIAARRSIVEPRAEQGGRAAKMTLWAIENVSLMMAGAQLGITVCSLALGYVTKPMVVHALEGPFTTWGVPAGLIDPIAYAIALSVVTFLHVVLGEMVPKNIALAGPERMAFILGPVLVVVVRMLQPLLWCMNAIGNGILRLFNVEPKNEVASTFTRDEVAGLVEESREGGLLDKQDERLLLGALTFEERSVESIVIPLSKVTTLPAGCTPEQIEQVAANGFSRFPVQAPSGALDGYVHVKDLLGLDAADRNKPLPARLVRDLPRVNLNDALRSSLHRMQREGAHLALAIDETGHPYGIVTLEDMLEELVGQIRDDSRSTSRT</sequence>
<dbReference type="Pfam" id="PF01595">
    <property type="entry name" value="CNNM"/>
    <property type="match status" value="1"/>
</dbReference>
<evidence type="ECO:0000256" key="4">
    <source>
        <dbReference type="ARBA" id="ARBA00022737"/>
    </source>
</evidence>
<dbReference type="EMBL" id="FNKH01000003">
    <property type="protein sequence ID" value="SDR30458.1"/>
    <property type="molecule type" value="Genomic_DNA"/>
</dbReference>
<dbReference type="OrthoDB" id="110231at2"/>
<dbReference type="InterPro" id="IPR000644">
    <property type="entry name" value="CBS_dom"/>
</dbReference>
<dbReference type="RefSeq" id="WP_074703576.1">
    <property type="nucleotide sequence ID" value="NZ_CP018865.1"/>
</dbReference>
<dbReference type="InterPro" id="IPR051676">
    <property type="entry name" value="UPF0053_domain"/>
</dbReference>
<organism evidence="12 13">
    <name type="scientific">Crystallibacter crystallopoietes</name>
    <dbReference type="NCBI Taxonomy" id="37928"/>
    <lineage>
        <taxon>Bacteria</taxon>
        <taxon>Bacillati</taxon>
        <taxon>Actinomycetota</taxon>
        <taxon>Actinomycetes</taxon>
        <taxon>Micrococcales</taxon>
        <taxon>Micrococcaceae</taxon>
        <taxon>Crystallibacter</taxon>
    </lineage>
</organism>
<proteinExistence type="predicted"/>
<evidence type="ECO:0000256" key="2">
    <source>
        <dbReference type="ARBA" id="ARBA00022475"/>
    </source>
</evidence>
<dbReference type="PANTHER" id="PTHR43099">
    <property type="entry name" value="UPF0053 PROTEIN YRKA"/>
    <property type="match status" value="1"/>
</dbReference>